<evidence type="ECO:0000313" key="3">
    <source>
        <dbReference type="Proteomes" id="UP001066276"/>
    </source>
</evidence>
<feature type="compositionally biased region" description="Low complexity" evidence="1">
    <location>
        <begin position="188"/>
        <end position="198"/>
    </location>
</feature>
<sequence>MQLAQRYQAKGPLRPIQQSRSKMDTQGPPLAPHHELPHEPGSSAPERDNSPPLPSQPATTLPPVSSNADPFGTAPVLEPSWAPLPVRPGQHRAAARTAQPPAVSVPVFFHRPPGHRAPMPAPRGPRQTPKAETALQYRPHDQRAAPPAAPKCPIRQAGTPNHAPVAFTGFSLPPMGHQWFGDLPPGPLLRLGPAPARPSAADCRSTRHRSSVRRSEESALSPNSARAPSMQAPPLAGQRWSPDPLMAPDKPGGTRSFFNSRPPLTAAWPRPR</sequence>
<feature type="compositionally biased region" description="Polar residues" evidence="1">
    <location>
        <begin position="56"/>
        <end position="68"/>
    </location>
</feature>
<dbReference type="AlphaFoldDB" id="A0AAV7UJM2"/>
<organism evidence="2 3">
    <name type="scientific">Pleurodeles waltl</name>
    <name type="common">Iberian ribbed newt</name>
    <dbReference type="NCBI Taxonomy" id="8319"/>
    <lineage>
        <taxon>Eukaryota</taxon>
        <taxon>Metazoa</taxon>
        <taxon>Chordata</taxon>
        <taxon>Craniata</taxon>
        <taxon>Vertebrata</taxon>
        <taxon>Euteleostomi</taxon>
        <taxon>Amphibia</taxon>
        <taxon>Batrachia</taxon>
        <taxon>Caudata</taxon>
        <taxon>Salamandroidea</taxon>
        <taxon>Salamandridae</taxon>
        <taxon>Pleurodelinae</taxon>
        <taxon>Pleurodeles</taxon>
    </lineage>
</organism>
<feature type="region of interest" description="Disordered" evidence="1">
    <location>
        <begin position="1"/>
        <end position="160"/>
    </location>
</feature>
<feature type="region of interest" description="Disordered" evidence="1">
    <location>
        <begin position="184"/>
        <end position="272"/>
    </location>
</feature>
<name>A0AAV7UJM2_PLEWA</name>
<comment type="caution">
    <text evidence="2">The sequence shown here is derived from an EMBL/GenBank/DDBJ whole genome shotgun (WGS) entry which is preliminary data.</text>
</comment>
<proteinExistence type="predicted"/>
<evidence type="ECO:0000256" key="1">
    <source>
        <dbReference type="SAM" id="MobiDB-lite"/>
    </source>
</evidence>
<keyword evidence="3" id="KW-1185">Reference proteome</keyword>
<dbReference type="Proteomes" id="UP001066276">
    <property type="component" value="Chromosome 3_1"/>
</dbReference>
<evidence type="ECO:0000313" key="2">
    <source>
        <dbReference type="EMBL" id="KAJ1188214.1"/>
    </source>
</evidence>
<gene>
    <name evidence="2" type="ORF">NDU88_004977</name>
</gene>
<dbReference type="EMBL" id="JANPWB010000005">
    <property type="protein sequence ID" value="KAJ1188214.1"/>
    <property type="molecule type" value="Genomic_DNA"/>
</dbReference>
<accession>A0AAV7UJM2</accession>
<reference evidence="2" key="1">
    <citation type="journal article" date="2022" name="bioRxiv">
        <title>Sequencing and chromosome-scale assembly of the giantPleurodeles waltlgenome.</title>
        <authorList>
            <person name="Brown T."/>
            <person name="Elewa A."/>
            <person name="Iarovenko S."/>
            <person name="Subramanian E."/>
            <person name="Araus A.J."/>
            <person name="Petzold A."/>
            <person name="Susuki M."/>
            <person name="Suzuki K.-i.T."/>
            <person name="Hayashi T."/>
            <person name="Toyoda A."/>
            <person name="Oliveira C."/>
            <person name="Osipova E."/>
            <person name="Leigh N.D."/>
            <person name="Simon A."/>
            <person name="Yun M.H."/>
        </authorList>
    </citation>
    <scope>NUCLEOTIDE SEQUENCE</scope>
    <source>
        <strain evidence="2">20211129_DDA</strain>
        <tissue evidence="2">Liver</tissue>
    </source>
</reference>
<protein>
    <submittedName>
        <fullName evidence="2">Uncharacterized protein</fullName>
    </submittedName>
</protein>